<organism evidence="3 4">
    <name type="scientific">Rhodovastum atsumiense</name>
    <dbReference type="NCBI Taxonomy" id="504468"/>
    <lineage>
        <taxon>Bacteria</taxon>
        <taxon>Pseudomonadati</taxon>
        <taxon>Pseudomonadota</taxon>
        <taxon>Alphaproteobacteria</taxon>
        <taxon>Acetobacterales</taxon>
        <taxon>Acetobacteraceae</taxon>
        <taxon>Rhodovastum</taxon>
    </lineage>
</organism>
<evidence type="ECO:0000259" key="2">
    <source>
        <dbReference type="Pfam" id="PF03886"/>
    </source>
</evidence>
<dbReference type="PROSITE" id="PS51257">
    <property type="entry name" value="PROKAR_LIPOPROTEIN"/>
    <property type="match status" value="1"/>
</dbReference>
<sequence>MLRRPLLLLPLALAACASPDPDLYTLVAIPGTPVPTGPRRVELRRIGLAGYLDRPEILRASANYRLDLARNDRWGEPLGRMSERVLTENLVQRLPDAAVSSEAGAISTTPDVIIEIDIQRFDADSSGTVTLLAQVALRREGGQRPQAQAGTLRFTAPVSGAGTTGLVAAMSTTLAALADSIARMVAQR</sequence>
<feature type="domain" description="ABC-type transport auxiliary lipoprotein component" evidence="2">
    <location>
        <begin position="24"/>
        <end position="182"/>
    </location>
</feature>
<dbReference type="SUPFAM" id="SSF159594">
    <property type="entry name" value="XCC0632-like"/>
    <property type="match status" value="1"/>
</dbReference>
<proteinExistence type="predicted"/>
<evidence type="ECO:0000256" key="1">
    <source>
        <dbReference type="SAM" id="SignalP"/>
    </source>
</evidence>
<gene>
    <name evidence="3" type="ORF">F1189_10355</name>
</gene>
<dbReference type="AlphaFoldDB" id="A0A5M6IVF9"/>
<evidence type="ECO:0000313" key="3">
    <source>
        <dbReference type="EMBL" id="KAA5612294.1"/>
    </source>
</evidence>
<dbReference type="EMBL" id="VWPK01000013">
    <property type="protein sequence ID" value="KAA5612294.1"/>
    <property type="molecule type" value="Genomic_DNA"/>
</dbReference>
<dbReference type="OrthoDB" id="7064073at2"/>
<dbReference type="Pfam" id="PF03886">
    <property type="entry name" value="ABC_trans_aux"/>
    <property type="match status" value="1"/>
</dbReference>
<reference evidence="3 4" key="1">
    <citation type="submission" date="2019-09" db="EMBL/GenBank/DDBJ databases">
        <title>Genome sequence of Rhodovastum atsumiense, a diverse member of the Acetobacteraceae family of non-sulfur purple photosynthetic bacteria.</title>
        <authorList>
            <person name="Meyer T."/>
            <person name="Kyndt J."/>
        </authorList>
    </citation>
    <scope>NUCLEOTIDE SEQUENCE [LARGE SCALE GENOMIC DNA]</scope>
    <source>
        <strain evidence="3 4">DSM 21279</strain>
    </source>
</reference>
<comment type="caution">
    <text evidence="3">The sequence shown here is derived from an EMBL/GenBank/DDBJ whole genome shotgun (WGS) entry which is preliminary data.</text>
</comment>
<feature type="chain" id="PRO_5024296637" evidence="1">
    <location>
        <begin position="18"/>
        <end position="188"/>
    </location>
</feature>
<keyword evidence="1" id="KW-0732">Signal</keyword>
<name>A0A5M6IVF9_9PROT</name>
<dbReference type="InterPro" id="IPR005586">
    <property type="entry name" value="ABC_trans_aux"/>
</dbReference>
<dbReference type="Proteomes" id="UP000325255">
    <property type="component" value="Unassembled WGS sequence"/>
</dbReference>
<keyword evidence="4" id="KW-1185">Reference proteome</keyword>
<evidence type="ECO:0000313" key="4">
    <source>
        <dbReference type="Proteomes" id="UP000325255"/>
    </source>
</evidence>
<dbReference type="Gene3D" id="3.40.50.10610">
    <property type="entry name" value="ABC-type transport auxiliary lipoprotein component"/>
    <property type="match status" value="1"/>
</dbReference>
<protein>
    <submittedName>
        <fullName evidence="3">Membrane integrity-associated transporter subunit PqiC</fullName>
    </submittedName>
</protein>
<feature type="signal peptide" evidence="1">
    <location>
        <begin position="1"/>
        <end position="17"/>
    </location>
</feature>
<dbReference type="RefSeq" id="WP_150040666.1">
    <property type="nucleotide sequence ID" value="NZ_OW485601.1"/>
</dbReference>
<accession>A0A5M6IVF9</accession>